<feature type="coiled-coil region" evidence="3">
    <location>
        <begin position="2413"/>
        <end position="2451"/>
    </location>
</feature>
<dbReference type="PRINTS" id="PR00169">
    <property type="entry name" value="KCHANNEL"/>
</dbReference>
<feature type="transmembrane region" description="Helical" evidence="5">
    <location>
        <begin position="2118"/>
        <end position="2138"/>
    </location>
</feature>
<evidence type="ECO:0000256" key="5">
    <source>
        <dbReference type="SAM" id="Phobius"/>
    </source>
</evidence>
<dbReference type="SMART" id="SM00060">
    <property type="entry name" value="FN3"/>
    <property type="match status" value="6"/>
</dbReference>
<dbReference type="SMART" id="SM00209">
    <property type="entry name" value="TSP1"/>
    <property type="match status" value="15"/>
</dbReference>
<name>A0A6S7FY11_PARCT</name>
<dbReference type="Gene3D" id="1.10.287.70">
    <property type="match status" value="1"/>
</dbReference>
<dbReference type="Pfam" id="PF07885">
    <property type="entry name" value="Ion_trans_2"/>
    <property type="match status" value="1"/>
</dbReference>
<keyword evidence="7" id="KW-1185">Reference proteome</keyword>
<dbReference type="FunFam" id="2.20.100.10:FF:000001">
    <property type="entry name" value="semaphorin-5A isoform X1"/>
    <property type="match status" value="15"/>
</dbReference>
<keyword evidence="1" id="KW-0677">Repeat</keyword>
<evidence type="ECO:0000256" key="1">
    <source>
        <dbReference type="ARBA" id="ARBA00022737"/>
    </source>
</evidence>
<dbReference type="InterPro" id="IPR036116">
    <property type="entry name" value="FN3_sf"/>
</dbReference>
<dbReference type="InterPro" id="IPR000884">
    <property type="entry name" value="TSP1_rpt"/>
</dbReference>
<evidence type="ECO:0000313" key="7">
    <source>
        <dbReference type="Proteomes" id="UP001152795"/>
    </source>
</evidence>
<sequence length="2509" mass="279731">MSDCLVFLLAIKWREKALVEQVYLDRVRISWTQTSPQNQNGTHIPWFHDADNYWDFDAVINDIVEDLKGDRHSRIVGNYNLFPGPKGNALELLEVNNLLKSYVILGDFSGTCLPDPARCKSGFTISFWVNLKKVLHDGVLLQLGPSRKRRGVTINTQHKEGKIFLIFYGNTRKRSYTIKAELLSHIWHHVILIWDAKAKPKMSLFVNCTSGDHFKASIKERKDEKGKGKKLILGANHAGKKAIPIAVDDFAIWFKSLKQERLCEIINQERVLVQERIDAGCVRTACSHVHGNYSSWSDFTSCSVTCGLGTKTRKRGCNNPIPDYGGRNCSKLGPSSQTVECDMGHCPIPGGYTPWSNFSGCSVSCGGGGKRYRTRNCTNPKPQYGGQDCSKIGPTMETVECGKDRCPISGGYTTWSNFSECSVSCGGGGTRYRTRNCTQPIPQYGGQNCSKIGPTMETVECGEDPCPIPGGYTPWSNFSECSVSCGGGGKRYRTRNCTNPKPQYGGQDCSKIGPTMETVECGKDPCPISGGYTTWSNFSECSVSCGGGGTRYRTRNCTQPIPQYGGQNCSNIGPALQTVECKLIPCPIPGGYTPWSNFSECSVSCGGGGTRYRTRNCTQPIPQYGGQNCSNIGPAIETVECGKDPCPIPGGYTPWSNFSECSVSCGDGGTRYRTRSCTNPKPQYGGQNCSNIGPTMETIECGMTPCPIPGGYTSWSNFSECSVSCGGGGTWYRTRNCTNPKPQYGGQNCSRIGPPLEVQVCNLTHCPVHGNYSAWSAFGSCSTSCGHGYKTRNRTCTEPVPKYGGRNCLGLGYEIRTCNLGECPIHGRYGEWSNFSVCSQTCGNSTKTRTRICNNPIPSYGGRDCMNLGPDSDTVSCDTRPCPIHGNFSDWSEFSPCFKTCGNSSKIRRRFCTNPAPRFGGDNCSVLGSDFEEVPCDQAPCPVHGNFSEWSEFSKCSRTCGNSVKKRYRSCTRPIPMHGGNDCSSLGPLVQVVNCDVPQCPVNGNYSEWSMFSVCSHTCGNGTQFRTRHCNNPLPLFDGLNCSTLGPSNETRPCHTQPCPIHGNFSEWSEFSGCSETCGLGVKIRYRYCTNPEPRFGGDSCSKLGPTSDATSCDVRPCPIHGNYSTWSSFGPCSKSCDNGTQIRRRFCTRPSPLYGGQDCHVFGPNVETRHCETQPCPDIDFTIKFKLDDMVWTDELLVNSSKLYQDLSKELKTAIFELHKDEAIKDIKIMEYSPGSVVATMEVIYYSQNFPGAMSLYDALYNDRRIGPYEITPLMFTSTDVPTHSVQNLTAFNRSSTSLVLHWNRLSSQPSQSAILGYAVISEELPWPGNVGSNETRITVFLNTTRGRLAQLQKYSWYRLRISGMNRRGVGIPSDPLIVLTDEDVPNVSANLKPVGYDMSSTSLNISWQTISRADINGILRGYILFYKPSSSNEGVRNITVPPDYLSVHVTGLRKYTEYELRVAGVTSKGIGGMSARSLVYTDEDVDESCNSHSCLIANSHPLSSTLINFHQLLSTFINSYQLSSTLINSYQLSSTLTNFHQFLSTFINSYQLSSTLINFHQLLLTFINSHQLLTGSNFDEMPSASPVFHSFGNMSSTSIHLQWYKVLSNHQNGVILGYRIYYRVYLSNESWNMIGVEERETSRTVNNLKMFTKYLFRISAFTSKGEGNVSESILVSTDEDVPSLAPTQLAAGAINSTSIWVKWSHLSTSGYNGILRGYIVKYRRKSHSENISVSPTSGEVILGNLWKFTFYDIQVAGFTSNGRGPFSETVPIRTDEDVPSTWPQSVYAYNTSSTSIKVAWDRIPQPRIHGNLRGYRIFLKRANESEWEGEYNVSETNRNIDIENLWKYTNYTLRVVGFTTVGAGVASPEVAVQTDEDVPSRAPEEFKAISKSTPTSIPLTWKPISDQFYIHGILLGYKIEFEMTHLAGNALHEHTKTVIHTTGPNILSHNLVDLEIYAVYRIRLRAFTVKGDGASTEISAETCRCASDYRTNWWINPPYIYKNDSRVSGIFSKILPGMVSTCCGFCHAHPPTVMRFENHARDTSSYLKPGVSEFRDHVGDAIELHFPMYGQVFQVKYYKRYEFIPLVESPGVIFLVLEDDTHTASFMLLHAIVDTLPIVLLMVAFTSAIGIVMWCVESFSNNSQFPRSFFPGVTQGIWWSMVSMTTIGYGDKFPRSFAGRIICILWILTGCIIVSLYTSIVTSNITIEVVAEPMKLYGMKVAVIQNSSEHQLAVRKNARADLEHSYNNLYDIYNALTKGYVKGALVDAYVLGSRRDLFDNVGIRISKIYDYSSAYGVVLAGEAKKLQKCFREYISENRKDIFQIIEANVHTIEESEVSPSIKRAKSLIDPTFIVYKQCLFICVVLFCLAFLLGVLFEYFKKLLKRTLCRTKFMTDQSNKRVQFLTTQRSLRYEMQEVLLELTKKIERLKSKHRRELQQWIKLKKSLRRKRRSSEDSVIFSGTSVIRYDEPHPDSPLLQLRKLIANGGNSDRNNNSRPGSTHEEETLV</sequence>
<dbReference type="Pfam" id="PF00090">
    <property type="entry name" value="TSP_1"/>
    <property type="match status" value="15"/>
</dbReference>
<keyword evidence="5" id="KW-0472">Membrane</keyword>
<dbReference type="InterPro" id="IPR052065">
    <property type="entry name" value="Compl_asym_regulator"/>
</dbReference>
<dbReference type="InterPro" id="IPR013783">
    <property type="entry name" value="Ig-like_fold"/>
</dbReference>
<keyword evidence="5" id="KW-1133">Transmembrane helix</keyword>
<feature type="transmembrane region" description="Helical" evidence="5">
    <location>
        <begin position="2360"/>
        <end position="2381"/>
    </location>
</feature>
<keyword evidence="5" id="KW-0812">Transmembrane</keyword>
<dbReference type="SUPFAM" id="SSF49899">
    <property type="entry name" value="Concanavalin A-like lectins/glucanases"/>
    <property type="match status" value="1"/>
</dbReference>
<dbReference type="InterPro" id="IPR036383">
    <property type="entry name" value="TSP1_rpt_sf"/>
</dbReference>
<proteinExistence type="predicted"/>
<dbReference type="EMBL" id="CACRXK020000499">
    <property type="protein sequence ID" value="CAB3982433.1"/>
    <property type="molecule type" value="Genomic_DNA"/>
</dbReference>
<feature type="transmembrane region" description="Helical" evidence="5">
    <location>
        <begin position="2150"/>
        <end position="2172"/>
    </location>
</feature>
<dbReference type="Gene3D" id="2.60.120.200">
    <property type="match status" value="1"/>
</dbReference>
<dbReference type="Pfam" id="PF00041">
    <property type="entry name" value="fn3"/>
    <property type="match status" value="6"/>
</dbReference>
<dbReference type="PROSITE" id="PS50853">
    <property type="entry name" value="FN3"/>
    <property type="match status" value="6"/>
</dbReference>
<dbReference type="Proteomes" id="UP001152795">
    <property type="component" value="Unassembled WGS sequence"/>
</dbReference>
<accession>A0A6S7FY11</accession>
<dbReference type="Pfam" id="PF13385">
    <property type="entry name" value="Laminin_G_3"/>
    <property type="match status" value="1"/>
</dbReference>
<dbReference type="FunFam" id="2.60.40.10:FF:000028">
    <property type="entry name" value="Neuronal cell adhesion molecule"/>
    <property type="match status" value="3"/>
</dbReference>
<dbReference type="OrthoDB" id="446173at2759"/>
<evidence type="ECO:0000256" key="2">
    <source>
        <dbReference type="ARBA" id="ARBA00023157"/>
    </source>
</evidence>
<evidence type="ECO:0000256" key="4">
    <source>
        <dbReference type="SAM" id="MobiDB-lite"/>
    </source>
</evidence>
<evidence type="ECO:0000313" key="6">
    <source>
        <dbReference type="EMBL" id="CAB3982433.1"/>
    </source>
</evidence>
<protein>
    <submittedName>
        <fullName evidence="6">Coadhesin, partial</fullName>
    </submittedName>
</protein>
<gene>
    <name evidence="6" type="ORF">PACLA_8A004627</name>
</gene>
<dbReference type="InterPro" id="IPR003961">
    <property type="entry name" value="FN3_dom"/>
</dbReference>
<dbReference type="SUPFAM" id="SSF49265">
    <property type="entry name" value="Fibronectin type III"/>
    <property type="match status" value="3"/>
</dbReference>
<dbReference type="SUPFAM" id="SSF81324">
    <property type="entry name" value="Voltage-gated potassium channels"/>
    <property type="match status" value="1"/>
</dbReference>
<feature type="region of interest" description="Disordered" evidence="4">
    <location>
        <begin position="2487"/>
        <end position="2509"/>
    </location>
</feature>
<dbReference type="PANTHER" id="PTHR22906">
    <property type="entry name" value="PROPERDIN"/>
    <property type="match status" value="1"/>
</dbReference>
<dbReference type="Gene3D" id="2.60.40.10">
    <property type="entry name" value="Immunoglobulins"/>
    <property type="match status" value="6"/>
</dbReference>
<dbReference type="PANTHER" id="PTHR22906:SF54">
    <property type="entry name" value="IG-LIKE DOMAIN-CONTAINING PROTEIN"/>
    <property type="match status" value="1"/>
</dbReference>
<feature type="transmembrane region" description="Helical" evidence="5">
    <location>
        <begin position="2178"/>
        <end position="2199"/>
    </location>
</feature>
<organism evidence="6 7">
    <name type="scientific">Paramuricea clavata</name>
    <name type="common">Red gorgonian</name>
    <name type="synonym">Violescent sea-whip</name>
    <dbReference type="NCBI Taxonomy" id="317549"/>
    <lineage>
        <taxon>Eukaryota</taxon>
        <taxon>Metazoa</taxon>
        <taxon>Cnidaria</taxon>
        <taxon>Anthozoa</taxon>
        <taxon>Octocorallia</taxon>
        <taxon>Malacalcyonacea</taxon>
        <taxon>Plexauridae</taxon>
        <taxon>Paramuricea</taxon>
    </lineage>
</organism>
<dbReference type="PROSITE" id="PS50092">
    <property type="entry name" value="TSP1"/>
    <property type="match status" value="15"/>
</dbReference>
<dbReference type="InterPro" id="IPR013099">
    <property type="entry name" value="K_chnl_dom"/>
</dbReference>
<dbReference type="Gene3D" id="2.20.100.10">
    <property type="entry name" value="Thrombospondin type-1 (TSP1) repeat"/>
    <property type="match status" value="15"/>
</dbReference>
<feature type="compositionally biased region" description="Low complexity" evidence="4">
    <location>
        <begin position="2487"/>
        <end position="2500"/>
    </location>
</feature>
<keyword evidence="2" id="KW-1015">Disulfide bond</keyword>
<comment type="caution">
    <text evidence="6">The sequence shown here is derived from an EMBL/GenBank/DDBJ whole genome shotgun (WGS) entry which is preliminary data.</text>
</comment>
<dbReference type="CDD" id="cd00063">
    <property type="entry name" value="FN3"/>
    <property type="match status" value="6"/>
</dbReference>
<dbReference type="SUPFAM" id="SSF82895">
    <property type="entry name" value="TSP-1 type 1 repeat"/>
    <property type="match status" value="15"/>
</dbReference>
<reference evidence="6" key="1">
    <citation type="submission" date="2020-04" db="EMBL/GenBank/DDBJ databases">
        <authorList>
            <person name="Alioto T."/>
            <person name="Alioto T."/>
            <person name="Gomez Garrido J."/>
        </authorList>
    </citation>
    <scope>NUCLEOTIDE SEQUENCE</scope>
    <source>
        <strain evidence="6">A484AB</strain>
    </source>
</reference>
<keyword evidence="3" id="KW-0175">Coiled coil</keyword>
<evidence type="ECO:0000256" key="3">
    <source>
        <dbReference type="SAM" id="Coils"/>
    </source>
</evidence>
<dbReference type="InterPro" id="IPR013320">
    <property type="entry name" value="ConA-like_dom_sf"/>
</dbReference>